<evidence type="ECO:0000256" key="1">
    <source>
        <dbReference type="SAM" id="SignalP"/>
    </source>
</evidence>
<organism evidence="2 3">
    <name type="scientific">Pseudoduganella armeniaca</name>
    <dbReference type="NCBI Taxonomy" id="2072590"/>
    <lineage>
        <taxon>Bacteria</taxon>
        <taxon>Pseudomonadati</taxon>
        <taxon>Pseudomonadota</taxon>
        <taxon>Betaproteobacteria</taxon>
        <taxon>Burkholderiales</taxon>
        <taxon>Oxalobacteraceae</taxon>
        <taxon>Telluria group</taxon>
        <taxon>Pseudoduganella</taxon>
    </lineage>
</organism>
<feature type="signal peptide" evidence="1">
    <location>
        <begin position="1"/>
        <end position="21"/>
    </location>
</feature>
<reference evidence="2 3" key="1">
    <citation type="submission" date="2018-03" db="EMBL/GenBank/DDBJ databases">
        <title>Massilia armeniaca sp. nov., isolated from desert soil.</title>
        <authorList>
            <person name="Huang H."/>
            <person name="Ren M."/>
        </authorList>
    </citation>
    <scope>NUCLEOTIDE SEQUENCE [LARGE SCALE GENOMIC DNA]</scope>
    <source>
        <strain evidence="2 3">ZMN-3</strain>
    </source>
</reference>
<sequence length="232" mass="25186">MMKLAAYLPASLFAFHAIAAAAPVVEVAGIRDPELKAYRTMVKGLDAFDLERPRAPKAGLRFLLRPAAPGETLDGLTLTISGDTVRLPVELAADGGFVLPRSAAALADRAELVLNKKRNSFRWRPDVRSPGVPANARRLGDLRLQCAVQWAIDREALTPQARAALEANGGPCHSPLAHTGFEAPQPLRAAWLREGTRREALPVNRQHTRRFTPPLADGGWSDDAVVEFDYGT</sequence>
<keyword evidence="3" id="KW-1185">Reference proteome</keyword>
<accession>A0A2R4C8Q1</accession>
<proteinExistence type="predicted"/>
<protein>
    <submittedName>
        <fullName evidence="2">Uncharacterized protein</fullName>
    </submittedName>
</protein>
<evidence type="ECO:0000313" key="3">
    <source>
        <dbReference type="Proteomes" id="UP000240505"/>
    </source>
</evidence>
<dbReference type="KEGG" id="masz:C9I28_09390"/>
<dbReference type="AlphaFoldDB" id="A0A2R4C8Q1"/>
<dbReference type="OrthoDB" id="8756031at2"/>
<gene>
    <name evidence="2" type="ORF">C9I28_09390</name>
</gene>
<dbReference type="RefSeq" id="WP_107141274.1">
    <property type="nucleotide sequence ID" value="NZ_CP028324.1"/>
</dbReference>
<feature type="chain" id="PRO_5015326211" evidence="1">
    <location>
        <begin position="22"/>
        <end position="232"/>
    </location>
</feature>
<dbReference type="EMBL" id="CP028324">
    <property type="protein sequence ID" value="AVR95922.1"/>
    <property type="molecule type" value="Genomic_DNA"/>
</dbReference>
<evidence type="ECO:0000313" key="2">
    <source>
        <dbReference type="EMBL" id="AVR95922.1"/>
    </source>
</evidence>
<keyword evidence="1" id="KW-0732">Signal</keyword>
<name>A0A2R4C8Q1_9BURK</name>
<dbReference type="Proteomes" id="UP000240505">
    <property type="component" value="Chromosome"/>
</dbReference>